<dbReference type="RefSeq" id="WP_029220518.1">
    <property type="nucleotide sequence ID" value="NZ_CAWLZN010000001.1"/>
</dbReference>
<dbReference type="Gene3D" id="3.30.70.100">
    <property type="match status" value="1"/>
</dbReference>
<feature type="domain" description="DUF1330" evidence="1">
    <location>
        <begin position="3"/>
        <end position="94"/>
    </location>
</feature>
<evidence type="ECO:0000313" key="3">
    <source>
        <dbReference type="Proteomes" id="UP001199206"/>
    </source>
</evidence>
<evidence type="ECO:0000313" key="2">
    <source>
        <dbReference type="EMBL" id="MCC4619373.1"/>
    </source>
</evidence>
<keyword evidence="3" id="KW-1185">Reference proteome</keyword>
<protein>
    <submittedName>
        <fullName evidence="2">DUF1330 domain-containing protein</fullName>
    </submittedName>
</protein>
<dbReference type="EMBL" id="JAJGQJ010000006">
    <property type="protein sequence ID" value="MCC4619373.1"/>
    <property type="molecule type" value="Genomic_DNA"/>
</dbReference>
<reference evidence="2 3" key="1">
    <citation type="submission" date="2021-10" db="EMBL/GenBank/DDBJ databases">
        <title>Genome sequencing of Xanthomonas strains from NCPPB.</title>
        <authorList>
            <person name="Hussein R."/>
            <person name="Harrison J."/>
            <person name="Studholme D.J."/>
            <person name="Vicente J."/>
            <person name="Grant M."/>
        </authorList>
    </citation>
    <scope>NUCLEOTIDE SEQUENCE [LARGE SCALE GENOMIC DNA]</scope>
    <source>
        <strain evidence="2 3">NCPPB 101</strain>
    </source>
</reference>
<comment type="caution">
    <text evidence="2">The sequence shown here is derived from an EMBL/GenBank/DDBJ whole genome shotgun (WGS) entry which is preliminary data.</text>
</comment>
<dbReference type="Proteomes" id="UP001199206">
    <property type="component" value="Unassembled WGS sequence"/>
</dbReference>
<name>A0ABS8HB82_9XANT</name>
<dbReference type="PANTHER" id="PTHR41521:SF4">
    <property type="entry name" value="BLR0684 PROTEIN"/>
    <property type="match status" value="1"/>
</dbReference>
<dbReference type="InterPro" id="IPR011008">
    <property type="entry name" value="Dimeric_a/b-barrel"/>
</dbReference>
<gene>
    <name evidence="2" type="ORF">LL965_04490</name>
</gene>
<evidence type="ECO:0000259" key="1">
    <source>
        <dbReference type="Pfam" id="PF07045"/>
    </source>
</evidence>
<organism evidence="2 3">
    <name type="scientific">Xanthomonas cassavae CFBP 4642</name>
    <dbReference type="NCBI Taxonomy" id="1219375"/>
    <lineage>
        <taxon>Bacteria</taxon>
        <taxon>Pseudomonadati</taxon>
        <taxon>Pseudomonadota</taxon>
        <taxon>Gammaproteobacteria</taxon>
        <taxon>Lysobacterales</taxon>
        <taxon>Lysobacteraceae</taxon>
        <taxon>Xanthomonas</taxon>
    </lineage>
</organism>
<sequence length="104" mass="11454">MAAYWIAHVTILDPHNYQNYMSLAPAAFAQYGAKFLARGGPSVTLEGQESQRHVVIEFEDFTTAQACYHSEAYQQAKARRDGCCIAHIVIVDGVASLETPIPPQ</sequence>
<dbReference type="SUPFAM" id="SSF54909">
    <property type="entry name" value="Dimeric alpha+beta barrel"/>
    <property type="match status" value="1"/>
</dbReference>
<accession>A0ABS8HB82</accession>
<dbReference type="PANTHER" id="PTHR41521">
    <property type="match status" value="1"/>
</dbReference>
<proteinExistence type="predicted"/>
<dbReference type="InterPro" id="IPR010753">
    <property type="entry name" value="DUF1330"/>
</dbReference>
<dbReference type="Pfam" id="PF07045">
    <property type="entry name" value="DUF1330"/>
    <property type="match status" value="1"/>
</dbReference>